<feature type="region of interest" description="Disordered" evidence="1">
    <location>
        <begin position="89"/>
        <end position="233"/>
    </location>
</feature>
<feature type="compositionally biased region" description="Low complexity" evidence="1">
    <location>
        <begin position="206"/>
        <end position="223"/>
    </location>
</feature>
<dbReference type="VEuPathDB" id="TriTrypDB:BCY84_10053"/>
<dbReference type="VEuPathDB" id="TriTrypDB:TCSYLVIO_002050"/>
<feature type="compositionally biased region" description="Polar residues" evidence="1">
    <location>
        <begin position="96"/>
        <end position="118"/>
    </location>
</feature>
<dbReference type="VEuPathDB" id="TriTrypDB:TcCLB.510487.50"/>
<name>A0A2V2XJA2_TRYCR</name>
<evidence type="ECO:0000256" key="1">
    <source>
        <dbReference type="SAM" id="MobiDB-lite"/>
    </source>
</evidence>
<feature type="compositionally biased region" description="Basic and acidic residues" evidence="1">
    <location>
        <begin position="159"/>
        <end position="180"/>
    </location>
</feature>
<evidence type="ECO:0000313" key="3">
    <source>
        <dbReference type="EMBL" id="PWV20625.1"/>
    </source>
</evidence>
<dbReference type="VEuPathDB" id="TriTrypDB:TCDM_13207"/>
<dbReference type="VEuPathDB" id="TriTrypDB:C3747_5g836"/>
<sequence length="283" mass="28724">MAMMMTGRVLLVCALCVLWCGAGGGGCSETTQDPPGGACQAGNNPASGSGVTGNASGHTVTGEAEVVSLQQSRLDNVGNSAAGSPQLQAALEPESPTEQPQSDPEHTVPSTHSQSSGEGRQDGTPDGQPGKPGISPSQEDNKDVSIENQQSNDPPSHSGNDDVVSRNSGERTKDDSRRAETLVAAPSEEGQEPENVTPSLEQPLETSTAAPTATTQTTSMQPPEENASSTVKMNDAAPHSTVTANTNHTVTPAENDSSTAVSHTISPLLPLLVVACAAAVVAA</sequence>
<comment type="caution">
    <text evidence="3">The sequence shown here is derived from an EMBL/GenBank/DDBJ whole genome shotgun (WGS) entry which is preliminary data.</text>
</comment>
<dbReference type="VEuPathDB" id="TriTrypDB:TcBrA4_0121280"/>
<protein>
    <submittedName>
        <fullName evidence="3">Mucin-associated surface protein (MASP)</fullName>
    </submittedName>
</protein>
<accession>A0A2V2XJA2</accession>
<keyword evidence="2" id="KW-0732">Signal</keyword>
<dbReference type="VEuPathDB" id="TriTrypDB:C4B63_91g63"/>
<gene>
    <name evidence="3" type="ORF">C3747_5g836</name>
</gene>
<dbReference type="AlphaFoldDB" id="A0A2V2XJA2"/>
<dbReference type="VEuPathDB" id="TriTrypDB:TcCLB.506939.110"/>
<reference evidence="3 4" key="1">
    <citation type="journal article" date="2018" name="Microb. Genom.">
        <title>Expanding an expanded genome: long-read sequencing of Trypanosoma cruzi.</title>
        <authorList>
            <person name="Berna L."/>
            <person name="Rodriguez M."/>
            <person name="Chiribao M.L."/>
            <person name="Parodi-Talice A."/>
            <person name="Pita S."/>
            <person name="Rijo G."/>
            <person name="Alvarez-Valin F."/>
            <person name="Robello C."/>
        </authorList>
    </citation>
    <scope>NUCLEOTIDE SEQUENCE [LARGE SCALE GENOMIC DNA]</scope>
    <source>
        <strain evidence="3 4">TCC</strain>
    </source>
</reference>
<evidence type="ECO:0000313" key="4">
    <source>
        <dbReference type="Proteomes" id="UP000246078"/>
    </source>
</evidence>
<dbReference type="VEuPathDB" id="TriTrypDB:TcCL_NonESM13060"/>
<dbReference type="VEuPathDB" id="TriTrypDB:Tc_MARK_2182"/>
<dbReference type="VEuPathDB" id="TriTrypDB:TcG_11693"/>
<organism evidence="3 4">
    <name type="scientific">Trypanosoma cruzi</name>
    <dbReference type="NCBI Taxonomy" id="5693"/>
    <lineage>
        <taxon>Eukaryota</taxon>
        <taxon>Discoba</taxon>
        <taxon>Euglenozoa</taxon>
        <taxon>Kinetoplastea</taxon>
        <taxon>Metakinetoplastina</taxon>
        <taxon>Trypanosomatida</taxon>
        <taxon>Trypanosomatidae</taxon>
        <taxon>Trypanosoma</taxon>
        <taxon>Schizotrypanum</taxon>
    </lineage>
</organism>
<evidence type="ECO:0000256" key="2">
    <source>
        <dbReference type="SAM" id="SignalP"/>
    </source>
</evidence>
<feature type="signal peptide" evidence="2">
    <location>
        <begin position="1"/>
        <end position="24"/>
    </location>
</feature>
<dbReference type="VEuPathDB" id="TriTrypDB:TcCLB.507957.280"/>
<dbReference type="VEuPathDB" id="TriTrypDB:TcYC6_0159410"/>
<feature type="compositionally biased region" description="Polar residues" evidence="1">
    <location>
        <begin position="146"/>
        <end position="158"/>
    </location>
</feature>
<dbReference type="EMBL" id="PRFC01000005">
    <property type="protein sequence ID" value="PWV20625.1"/>
    <property type="molecule type" value="Genomic_DNA"/>
</dbReference>
<proteinExistence type="predicted"/>
<dbReference type="Proteomes" id="UP000246078">
    <property type="component" value="Unassembled WGS sequence"/>
</dbReference>
<feature type="chain" id="PRO_5016025444" evidence="2">
    <location>
        <begin position="25"/>
        <end position="283"/>
    </location>
</feature>